<organism evidence="1 2">
    <name type="scientific">Periplaneta americana</name>
    <name type="common">American cockroach</name>
    <name type="synonym">Blatta americana</name>
    <dbReference type="NCBI Taxonomy" id="6978"/>
    <lineage>
        <taxon>Eukaryota</taxon>
        <taxon>Metazoa</taxon>
        <taxon>Ecdysozoa</taxon>
        <taxon>Arthropoda</taxon>
        <taxon>Hexapoda</taxon>
        <taxon>Insecta</taxon>
        <taxon>Pterygota</taxon>
        <taxon>Neoptera</taxon>
        <taxon>Polyneoptera</taxon>
        <taxon>Dictyoptera</taxon>
        <taxon>Blattodea</taxon>
        <taxon>Blattoidea</taxon>
        <taxon>Blattidae</taxon>
        <taxon>Blattinae</taxon>
        <taxon>Periplaneta</taxon>
    </lineage>
</organism>
<reference evidence="1 2" key="1">
    <citation type="journal article" date="2022" name="Allergy">
        <title>Genome assembly and annotation of Periplaneta americana reveal a comprehensive cockroach allergen profile.</title>
        <authorList>
            <person name="Wang L."/>
            <person name="Xiong Q."/>
            <person name="Saelim N."/>
            <person name="Wang L."/>
            <person name="Nong W."/>
            <person name="Wan A.T."/>
            <person name="Shi M."/>
            <person name="Liu X."/>
            <person name="Cao Q."/>
            <person name="Hui J.H.L."/>
            <person name="Sookrung N."/>
            <person name="Leung T.F."/>
            <person name="Tungtrongchitr A."/>
            <person name="Tsui S.K.W."/>
        </authorList>
    </citation>
    <scope>NUCLEOTIDE SEQUENCE [LARGE SCALE GENOMIC DNA]</scope>
    <source>
        <strain evidence="1">PWHHKU_190912</strain>
    </source>
</reference>
<evidence type="ECO:0000313" key="1">
    <source>
        <dbReference type="EMBL" id="KAJ4427336.1"/>
    </source>
</evidence>
<sequence length="379" mass="43321">MSPGSSTESYPAFARIGLRENPGKNLNQKFVYYFNLSSECPLCRALTENREKLRQYVTDNEVNRKNVVNGRSLTSAQLVEVVRVQRNRNHVRSLIIRERSYCTDDVTAKRYYYKQNSRVISRNSQSLLKQSKICFPYFMEKSIFEILILVKSGLSANDDSGYNCSANDRFLWPSKVNVDICSSEKINTFASAHIEGKESHNIRNIAEAKTNSVRASVHTPAQTITPPPPYGTFSEMQHCENRSPSFSKLFHVHQGKDPITIDSTDKKNIELHTTRKRAQALRNKSFEVHEKVHCVASEGGGIRRADIVALDKTNSKGFILDPTVRFEMSQTQPSEVNKEKQQIYEPTIPYFREKYQMEGTWEVHGLMIGERGTIPIDQL</sequence>
<keyword evidence="2" id="KW-1185">Reference proteome</keyword>
<comment type="caution">
    <text evidence="1">The sequence shown here is derived from an EMBL/GenBank/DDBJ whole genome shotgun (WGS) entry which is preliminary data.</text>
</comment>
<dbReference type="EMBL" id="JAJSOF020000038">
    <property type="protein sequence ID" value="KAJ4427336.1"/>
    <property type="molecule type" value="Genomic_DNA"/>
</dbReference>
<accession>A0ABQ8S083</accession>
<proteinExistence type="predicted"/>
<evidence type="ECO:0000313" key="2">
    <source>
        <dbReference type="Proteomes" id="UP001148838"/>
    </source>
</evidence>
<name>A0ABQ8S083_PERAM</name>
<protein>
    <submittedName>
        <fullName evidence="1">Uncharacterized protein</fullName>
    </submittedName>
</protein>
<gene>
    <name evidence="1" type="ORF">ANN_24956</name>
</gene>
<dbReference type="Proteomes" id="UP001148838">
    <property type="component" value="Unassembled WGS sequence"/>
</dbReference>